<evidence type="ECO:0000313" key="2">
    <source>
        <dbReference type="Proteomes" id="UP000255367"/>
    </source>
</evidence>
<accession>A0A380NDI2</accession>
<dbReference type="AlphaFoldDB" id="A0A380NDI2"/>
<organism evidence="1 2">
    <name type="scientific">Veillonella criceti</name>
    <dbReference type="NCBI Taxonomy" id="103891"/>
    <lineage>
        <taxon>Bacteria</taxon>
        <taxon>Bacillati</taxon>
        <taxon>Bacillota</taxon>
        <taxon>Negativicutes</taxon>
        <taxon>Veillonellales</taxon>
        <taxon>Veillonellaceae</taxon>
        <taxon>Veillonella</taxon>
    </lineage>
</organism>
<sequence>MVADVGHFGTEVGASSLLAAHIEMKLREQSITTIPVHISETQKDFFFA</sequence>
<dbReference type="RefSeq" id="WP_245935667.1">
    <property type="nucleotide sequence ID" value="NZ_UHIO01000001.1"/>
</dbReference>
<dbReference type="Proteomes" id="UP000255367">
    <property type="component" value="Unassembled WGS sequence"/>
</dbReference>
<proteinExistence type="predicted"/>
<reference evidence="1 2" key="1">
    <citation type="submission" date="2018-06" db="EMBL/GenBank/DDBJ databases">
        <authorList>
            <consortium name="Pathogen Informatics"/>
            <person name="Doyle S."/>
        </authorList>
    </citation>
    <scope>NUCLEOTIDE SEQUENCE [LARGE SCALE GENOMIC DNA]</scope>
    <source>
        <strain evidence="1 2">NCTC12020</strain>
    </source>
</reference>
<keyword evidence="2" id="KW-1185">Reference proteome</keyword>
<name>A0A380NDI2_9FIRM</name>
<dbReference type="EMBL" id="UHIO01000001">
    <property type="protein sequence ID" value="SUP37040.1"/>
    <property type="molecule type" value="Genomic_DNA"/>
</dbReference>
<protein>
    <submittedName>
        <fullName evidence="1">Uncharacterized protein</fullName>
    </submittedName>
</protein>
<gene>
    <name evidence="1" type="ORF">NCTC12020_00007</name>
</gene>
<evidence type="ECO:0000313" key="1">
    <source>
        <dbReference type="EMBL" id="SUP37040.1"/>
    </source>
</evidence>